<dbReference type="PANTHER" id="PTHR12549:SF11">
    <property type="entry name" value="LYSINE-SPECIFIC DEMETHYLASE JMJ25"/>
    <property type="match status" value="1"/>
</dbReference>
<evidence type="ECO:0000313" key="7">
    <source>
        <dbReference type="EMBL" id="CAL1387906.1"/>
    </source>
</evidence>
<dbReference type="Proteomes" id="UP001497516">
    <property type="component" value="Chromosome 5"/>
</dbReference>
<dbReference type="Gene3D" id="2.60.120.650">
    <property type="entry name" value="Cupin"/>
    <property type="match status" value="2"/>
</dbReference>
<dbReference type="GO" id="GO:0006357">
    <property type="term" value="P:regulation of transcription by RNA polymerase II"/>
    <property type="evidence" value="ECO:0007669"/>
    <property type="project" value="TreeGrafter"/>
</dbReference>
<evidence type="ECO:0000313" key="8">
    <source>
        <dbReference type="Proteomes" id="UP001497516"/>
    </source>
</evidence>
<gene>
    <name evidence="7" type="ORF">LTRI10_LOCUS28858</name>
</gene>
<dbReference type="EMBL" id="OZ034818">
    <property type="protein sequence ID" value="CAL1387906.1"/>
    <property type="molecule type" value="Genomic_DNA"/>
</dbReference>
<evidence type="ECO:0000256" key="5">
    <source>
        <dbReference type="SAM" id="MobiDB-lite"/>
    </source>
</evidence>
<name>A0AAV2EPE4_9ROSI</name>
<feature type="compositionally biased region" description="Basic and acidic residues" evidence="5">
    <location>
        <begin position="177"/>
        <end position="193"/>
    </location>
</feature>
<sequence length="1200" mass="134668">MEAAGGPDGAGNQPSLQCWLKEPAAPVLPGWGRKARKPAKALNEAGKRGEAKTAAESDDVRVPKKRGRKPKKRFDGLIEVGRQVEAETAAESGDVPVPKKRGRKPKRQFEGLDESGKHGEAEEAVENSDVLVLKRRGRKPGNQVEALSEGGGLGAVKEAVESSGVSVLKKRGRKPKNRVEDSREAGDQGEAKEAVQSSGVNVSKKRGRKPKNQLEALSQGGEQGKAEAVRKQAIRGREYSEEFGPIKKRLRTIEPKKVSFSENNGLGDWEEEIPEKTKGKKRGRRKEMYFSVGSDLTVGGEPRVGERELKKRGRKKGGLIRDAGSFTTVLQGRTCRSGHGAHPNPEEAKEKWRFNCHQCKRNDKGPVICCQLCKTKRYCYKCIEAWYPERSKNDIAKACPACCNNCNCKSCLRLDFKIKELNNQRLDLTKEKEIECSKYMIRLLLPHLKQLDEEQMTERKIEAGIQGISLEELVVPEANCPLDERMFCDNCKTSIFDYHRSCSNCSSDLCLICCREIRHGCPHDGRSEVAVEFINRGFSYLHGGESEKVVPPLNDITVASSSEDHVKSCYGWTANKDGSVLCGCGSATLELKSVHSGSWLSALVKRAEDTAQRFNLELSRPHAEQCVCSSETSDKERSDHDELLKAACRAASDDNYLFYPRATDIKEEDIKHFQYHWLKSQPVLVKNVLETGFGLSWEPMVMWRAFRQVTKYRDHEALVNLKAIECLDWCEVEINAHQFFRGYSKGRQDGEGWPQILKLKDWPPSKMFDENLPRHGLEFICCLPFKEYTHPIDGPLNLSTKMPKECLKPDLGPKSYIAYGFAEELGRGDSVTKLHCDMSDAVNILTHTTEATYEDTDILAKIEGLKQMHNEQDKNELFGDNQAVSEPEKSMHKMESQGSPADDEDDKDVACGREGPWPKLSACVEGSELKNSDGDVLVRSIEIGMDLNHIGETENEDGQLIVTDLSKESKLEKNSEEMAQDGDGQLIVTDLPKESKLEKISEEMAQDGGKDNGTSKSSVEEGAALWDIFRSEDVPKLEDYLKRHFKEFRHIHCCPLPKVIHPIHDQSFYLSTEHKKKLKEEYGIEPWTFVQKLGDAVFVPAGCPHQVRNLKSCIKVAVDFVSPENVGQCIRLTEEFRLLPPNHRAKEDKLEVKKMCVYAMDRAVKALEQSEKLDVEEKEAVADTKGRGRGRPRGRGRKSK</sequence>
<feature type="domain" description="JmjC" evidence="6">
    <location>
        <begin position="791"/>
        <end position="1137"/>
    </location>
</feature>
<feature type="compositionally biased region" description="Basic residues" evidence="5">
    <location>
        <begin position="63"/>
        <end position="72"/>
    </location>
</feature>
<evidence type="ECO:0000259" key="6">
    <source>
        <dbReference type="PROSITE" id="PS51184"/>
    </source>
</evidence>
<dbReference type="PROSITE" id="PS51184">
    <property type="entry name" value="JMJC"/>
    <property type="match status" value="1"/>
</dbReference>
<dbReference type="GO" id="GO:0031490">
    <property type="term" value="F:chromatin DNA binding"/>
    <property type="evidence" value="ECO:0007669"/>
    <property type="project" value="TreeGrafter"/>
</dbReference>
<dbReference type="Pfam" id="PF02373">
    <property type="entry name" value="JmjC"/>
    <property type="match status" value="1"/>
</dbReference>
<dbReference type="SUPFAM" id="SSF51197">
    <property type="entry name" value="Clavaminate synthase-like"/>
    <property type="match status" value="1"/>
</dbReference>
<evidence type="ECO:0000256" key="3">
    <source>
        <dbReference type="ARBA" id="ARBA00022723"/>
    </source>
</evidence>
<evidence type="ECO:0000256" key="1">
    <source>
        <dbReference type="ARBA" id="ARBA00004123"/>
    </source>
</evidence>
<feature type="region of interest" description="Disordered" evidence="5">
    <location>
        <begin position="885"/>
        <end position="909"/>
    </location>
</feature>
<protein>
    <recommendedName>
        <fullName evidence="6">JmjC domain-containing protein</fullName>
    </recommendedName>
</protein>
<dbReference type="GO" id="GO:0000785">
    <property type="term" value="C:chromatin"/>
    <property type="evidence" value="ECO:0007669"/>
    <property type="project" value="TreeGrafter"/>
</dbReference>
<keyword evidence="4" id="KW-0539">Nucleus</keyword>
<dbReference type="InterPro" id="IPR003347">
    <property type="entry name" value="JmjC_dom"/>
</dbReference>
<feature type="region of interest" description="Disordered" evidence="5">
    <location>
        <begin position="26"/>
        <end position="233"/>
    </location>
</feature>
<dbReference type="AlphaFoldDB" id="A0AAV2EPE4"/>
<proteinExistence type="inferred from homology"/>
<feature type="compositionally biased region" description="Basic residues" evidence="5">
    <location>
        <begin position="1187"/>
        <end position="1200"/>
    </location>
</feature>
<organism evidence="7 8">
    <name type="scientific">Linum trigynum</name>
    <dbReference type="NCBI Taxonomy" id="586398"/>
    <lineage>
        <taxon>Eukaryota</taxon>
        <taxon>Viridiplantae</taxon>
        <taxon>Streptophyta</taxon>
        <taxon>Embryophyta</taxon>
        <taxon>Tracheophyta</taxon>
        <taxon>Spermatophyta</taxon>
        <taxon>Magnoliopsida</taxon>
        <taxon>eudicotyledons</taxon>
        <taxon>Gunneridae</taxon>
        <taxon>Pentapetalae</taxon>
        <taxon>rosids</taxon>
        <taxon>fabids</taxon>
        <taxon>Malpighiales</taxon>
        <taxon>Linaceae</taxon>
        <taxon>Linum</taxon>
    </lineage>
</organism>
<keyword evidence="8" id="KW-1185">Reference proteome</keyword>
<feature type="region of interest" description="Disordered" evidence="5">
    <location>
        <begin position="1172"/>
        <end position="1200"/>
    </location>
</feature>
<dbReference type="GO" id="GO:0032454">
    <property type="term" value="F:histone H3K9 demethylase activity"/>
    <property type="evidence" value="ECO:0007669"/>
    <property type="project" value="InterPro"/>
</dbReference>
<dbReference type="PANTHER" id="PTHR12549">
    <property type="entry name" value="JMJC DOMAIN-CONTAINING HISTONE DEMETHYLATION PROTEIN"/>
    <property type="match status" value="1"/>
</dbReference>
<feature type="compositionally biased region" description="Basic and acidic residues" evidence="5">
    <location>
        <begin position="886"/>
        <end position="895"/>
    </location>
</feature>
<dbReference type="SMART" id="SM00558">
    <property type="entry name" value="JmjC"/>
    <property type="match status" value="1"/>
</dbReference>
<reference evidence="7 8" key="1">
    <citation type="submission" date="2024-04" db="EMBL/GenBank/DDBJ databases">
        <authorList>
            <person name="Fracassetti M."/>
        </authorList>
    </citation>
    <scope>NUCLEOTIDE SEQUENCE [LARGE SCALE GENOMIC DNA]</scope>
</reference>
<comment type="subcellular location">
    <subcellularLocation>
        <location evidence="1">Nucleus</location>
    </subcellularLocation>
</comment>
<dbReference type="FunFam" id="2.60.120.650:FF:000033">
    <property type="entry name" value="Transcription factor jumonji (JmjC) domain-containing protein"/>
    <property type="match status" value="1"/>
</dbReference>
<dbReference type="GO" id="GO:0000118">
    <property type="term" value="C:histone deacetylase complex"/>
    <property type="evidence" value="ECO:0007669"/>
    <property type="project" value="TreeGrafter"/>
</dbReference>
<feature type="compositionally biased region" description="Basic and acidic residues" evidence="5">
    <location>
        <begin position="45"/>
        <end position="62"/>
    </location>
</feature>
<comment type="similarity">
    <text evidence="2">Belongs to the JARID1 histone demethylase family.</text>
</comment>
<accession>A0AAV2EPE4</accession>
<evidence type="ECO:0000256" key="4">
    <source>
        <dbReference type="ARBA" id="ARBA00023242"/>
    </source>
</evidence>
<feature type="compositionally biased region" description="Basic and acidic residues" evidence="5">
    <location>
        <begin position="107"/>
        <end position="121"/>
    </location>
</feature>
<feature type="compositionally biased region" description="Basic and acidic residues" evidence="5">
    <location>
        <begin position="1172"/>
        <end position="1186"/>
    </location>
</feature>
<evidence type="ECO:0000256" key="2">
    <source>
        <dbReference type="ARBA" id="ARBA00006801"/>
    </source>
</evidence>
<feature type="compositionally biased region" description="Basic and acidic residues" evidence="5">
    <location>
        <begin position="224"/>
        <end position="233"/>
    </location>
</feature>
<dbReference type="InterPro" id="IPR045109">
    <property type="entry name" value="LSDs-like"/>
</dbReference>
<dbReference type="GO" id="GO:0046872">
    <property type="term" value="F:metal ion binding"/>
    <property type="evidence" value="ECO:0007669"/>
    <property type="project" value="UniProtKB-KW"/>
</dbReference>
<dbReference type="GO" id="GO:0003712">
    <property type="term" value="F:transcription coregulator activity"/>
    <property type="evidence" value="ECO:0007669"/>
    <property type="project" value="TreeGrafter"/>
</dbReference>
<keyword evidence="3" id="KW-0479">Metal-binding</keyword>